<dbReference type="EMBL" id="CP080764">
    <property type="protein sequence ID" value="QYY44570.1"/>
    <property type="molecule type" value="Genomic_DNA"/>
</dbReference>
<feature type="domain" description="NYN" evidence="1">
    <location>
        <begin position="38"/>
        <end position="175"/>
    </location>
</feature>
<dbReference type="PANTHER" id="PTHR35811">
    <property type="entry name" value="SLR1870 PROTEIN"/>
    <property type="match status" value="1"/>
</dbReference>
<protein>
    <submittedName>
        <fullName evidence="2">NYN domain-containing protein</fullName>
    </submittedName>
</protein>
<gene>
    <name evidence="2" type="ORF">K3F53_10870</name>
</gene>
<evidence type="ECO:0000259" key="1">
    <source>
        <dbReference type="Pfam" id="PF01936"/>
    </source>
</evidence>
<keyword evidence="3" id="KW-1185">Reference proteome</keyword>
<organism evidence="2 3">
    <name type="scientific">Aneurinibacillus thermoaerophilus</name>
    <dbReference type="NCBI Taxonomy" id="143495"/>
    <lineage>
        <taxon>Bacteria</taxon>
        <taxon>Bacillati</taxon>
        <taxon>Bacillota</taxon>
        <taxon>Bacilli</taxon>
        <taxon>Bacillales</taxon>
        <taxon>Paenibacillaceae</taxon>
        <taxon>Aneurinibacillus group</taxon>
        <taxon>Aneurinibacillus</taxon>
    </lineage>
</organism>
<name>A0ABX8YGS0_ANETH</name>
<reference evidence="2 3" key="1">
    <citation type="submission" date="2021-08" db="EMBL/GenBank/DDBJ databases">
        <title>Complete genome sequence of the strain Aneurinibacillus thermoaerophilus CCM 8960.</title>
        <authorList>
            <person name="Musilova J."/>
            <person name="Kourilova X."/>
            <person name="Pernicova I."/>
            <person name="Bezdicek M."/>
            <person name="Lengerova M."/>
            <person name="Obruca S."/>
            <person name="Sedlar K."/>
        </authorList>
    </citation>
    <scope>NUCLEOTIDE SEQUENCE [LARGE SCALE GENOMIC DNA]</scope>
    <source>
        <strain evidence="2 3">CCM 8960</strain>
    </source>
</reference>
<sequence length="302" mass="35279">MEEKFSELKAISKVVADAFSSSTEKTLQALSKQKELDNVAVFVDYDNVYWTLMNTYSHNPDHEDPQKNLFVKLWRKYGQDNVRTFRAYADFEKIRTQLTSLQKKRIQIRHVYSNGKDGDHRKNSSDIELCIDAIESTYKDSSITCYVFVTADSDMIPIISRMMYKGKRVELYYLSEAAPKHIDMTSFVHYHEDLLDFLNVEVKSYDIEDYIIEGLLFIKQWQEKYEETDRFLGIPWLRMQYASKFSLPGNKSSELIEKMKLEGLIEEKRKFVKGENKLSLSLTEKGLQLLEQTVSEAATGEE</sequence>
<dbReference type="Gene3D" id="3.40.50.1010">
    <property type="entry name" value="5'-nuclease"/>
    <property type="match status" value="1"/>
</dbReference>
<evidence type="ECO:0000313" key="3">
    <source>
        <dbReference type="Proteomes" id="UP000826616"/>
    </source>
</evidence>
<dbReference type="Proteomes" id="UP000826616">
    <property type="component" value="Chromosome"/>
</dbReference>
<dbReference type="Pfam" id="PF01936">
    <property type="entry name" value="NYN"/>
    <property type="match status" value="1"/>
</dbReference>
<proteinExistence type="predicted"/>
<dbReference type="PANTHER" id="PTHR35811:SF1">
    <property type="entry name" value="HTH OST-TYPE DOMAIN-CONTAINING PROTEIN"/>
    <property type="match status" value="1"/>
</dbReference>
<accession>A0ABX8YGS0</accession>
<evidence type="ECO:0000313" key="2">
    <source>
        <dbReference type="EMBL" id="QYY44570.1"/>
    </source>
</evidence>
<dbReference type="InterPro" id="IPR021139">
    <property type="entry name" value="NYN"/>
</dbReference>